<sequence length="163" mass="18425">MNAIFCSLKKLPARLVLAAIAVYQRRISPHKGYGCAYRLKHGGSGCSGVGRRLIRRYGLLKGWRVLQKRFERCRAENLRRRAGGMAYHQRGDCVPDIADCAPDVLHLPETCGDSAAFKSRFCRSADCALEFCNCFDIFDFGRSKRKKRRQTAPKRKAVKQKAA</sequence>
<dbReference type="SMART" id="SM01234">
    <property type="entry name" value="Haemolytic"/>
    <property type="match status" value="1"/>
</dbReference>
<evidence type="ECO:0000313" key="1">
    <source>
        <dbReference type="EMBL" id="MCG6504587.1"/>
    </source>
</evidence>
<dbReference type="Proteomes" id="UP001298424">
    <property type="component" value="Unassembled WGS sequence"/>
</dbReference>
<comment type="caution">
    <text evidence="1">The sequence shown here is derived from an EMBL/GenBank/DDBJ whole genome shotgun (WGS) entry which is preliminary data.</text>
</comment>
<dbReference type="NCBIfam" id="TIGR00278">
    <property type="entry name" value="membrane protein insertion efficiency factor YidD"/>
    <property type="match status" value="1"/>
</dbReference>
<protein>
    <submittedName>
        <fullName evidence="1">Membrane protein insertion efficiency factor YidD</fullName>
    </submittedName>
</protein>
<reference evidence="1 2" key="1">
    <citation type="submission" date="2022-02" db="EMBL/GenBank/DDBJ databases">
        <title>Genome sequence data of Kingella unionensis sp. nov. strain CICC 24913 (CCUG 75125).</title>
        <authorList>
            <person name="Xiao M."/>
        </authorList>
    </citation>
    <scope>NUCLEOTIDE SEQUENCE [LARGE SCALE GENOMIC DNA]</scope>
    <source>
        <strain evidence="1 2">CICC 24913</strain>
    </source>
</reference>
<dbReference type="EMBL" id="JAKOOW010000032">
    <property type="protein sequence ID" value="MCG6504587.1"/>
    <property type="molecule type" value="Genomic_DNA"/>
</dbReference>
<name>A0ABS9NP84_9NEIS</name>
<organism evidence="1 2">
    <name type="scientific">Kingella pumchi</name>
    <dbReference type="NCBI Taxonomy" id="2779506"/>
    <lineage>
        <taxon>Bacteria</taxon>
        <taxon>Pseudomonadati</taxon>
        <taxon>Pseudomonadota</taxon>
        <taxon>Betaproteobacteria</taxon>
        <taxon>Neisseriales</taxon>
        <taxon>Neisseriaceae</taxon>
        <taxon>Kingella</taxon>
    </lineage>
</organism>
<proteinExistence type="predicted"/>
<keyword evidence="2" id="KW-1185">Reference proteome</keyword>
<evidence type="ECO:0000313" key="2">
    <source>
        <dbReference type="Proteomes" id="UP001298424"/>
    </source>
</evidence>
<dbReference type="InterPro" id="IPR002696">
    <property type="entry name" value="Membr_insert_effic_factor_YidD"/>
</dbReference>
<dbReference type="RefSeq" id="WP_238748099.1">
    <property type="nucleotide sequence ID" value="NZ_JAKOOW010000032.1"/>
</dbReference>
<accession>A0ABS9NP84</accession>
<gene>
    <name evidence="1" type="primary">yidD</name>
    <name evidence="1" type="ORF">MB824_08765</name>
</gene>